<protein>
    <submittedName>
        <fullName evidence="1">Uncharacterized protein</fullName>
    </submittedName>
</protein>
<dbReference type="EMBL" id="VTOX01000011">
    <property type="protein sequence ID" value="NKE68646.1"/>
    <property type="molecule type" value="Genomic_DNA"/>
</dbReference>
<name>A0A7X6I8S9_9BURK</name>
<accession>A0A7X6I8S9</accession>
<dbReference type="RefSeq" id="WP_168109771.1">
    <property type="nucleotide sequence ID" value="NZ_VTOX01000011.1"/>
</dbReference>
<proteinExistence type="predicted"/>
<dbReference type="Proteomes" id="UP000521868">
    <property type="component" value="Unassembled WGS sequence"/>
</dbReference>
<dbReference type="AlphaFoldDB" id="A0A7X6I8S9"/>
<gene>
    <name evidence="1" type="ORF">RAMLITH_22755</name>
</gene>
<keyword evidence="2" id="KW-1185">Reference proteome</keyword>
<reference evidence="1 2" key="1">
    <citation type="journal article" date="2020" name="Nature">
        <title>Bacterial chemolithoautotrophy via manganese oxidation.</title>
        <authorList>
            <person name="Yu H."/>
            <person name="Leadbetter J.R."/>
        </authorList>
    </citation>
    <scope>NUCLEOTIDE SEQUENCE [LARGE SCALE GENOMIC DNA]</scope>
    <source>
        <strain evidence="1 2">RBP-1</strain>
    </source>
</reference>
<evidence type="ECO:0000313" key="2">
    <source>
        <dbReference type="Proteomes" id="UP000521868"/>
    </source>
</evidence>
<sequence length="113" mass="12705">MAGYPYSYRNQQAFIAENTVAHIYIQHLQKLRTDGKRHHAFPSMPELCEVAGLPSTASVCDLPSRLKEAGHVERVVGRLAQTKRFFARPLVGQVRTGLPQPASDDRTYRRCPA</sequence>
<organism evidence="1 2">
    <name type="scientific">Ramlibacter lithotrophicus</name>
    <dbReference type="NCBI Taxonomy" id="2606681"/>
    <lineage>
        <taxon>Bacteria</taxon>
        <taxon>Pseudomonadati</taxon>
        <taxon>Pseudomonadota</taxon>
        <taxon>Betaproteobacteria</taxon>
        <taxon>Burkholderiales</taxon>
        <taxon>Comamonadaceae</taxon>
        <taxon>Ramlibacter</taxon>
    </lineage>
</organism>
<evidence type="ECO:0000313" key="1">
    <source>
        <dbReference type="EMBL" id="NKE68646.1"/>
    </source>
</evidence>
<comment type="caution">
    <text evidence="1">The sequence shown here is derived from an EMBL/GenBank/DDBJ whole genome shotgun (WGS) entry which is preliminary data.</text>
</comment>